<evidence type="ECO:0000313" key="8">
    <source>
        <dbReference type="Proteomes" id="UP000193920"/>
    </source>
</evidence>
<keyword evidence="8" id="KW-1185">Reference proteome</keyword>
<evidence type="ECO:0000256" key="3">
    <source>
        <dbReference type="ARBA" id="ARBA00022989"/>
    </source>
</evidence>
<dbReference type="SUPFAM" id="SSF81324">
    <property type="entry name" value="Voltage-gated potassium channels"/>
    <property type="match status" value="1"/>
</dbReference>
<sequence>MEGSTSNNIPIEDEIQPVSNEELYASENDENCQLLLNITIDNIENDLGDSSNNTDSDSYSSNSINLQMSTMEKFKYISTRILYSKYFQYYYFTIVLLSIASLILTCTLECSNNYYILLEGFIILALLIEVTIRLLAQRKYYFYSFWNILDIIILGVCVWLFYITQTECPLSENDSLIDSGILIIRYIIQFIRLCILLRKNKSSGANKKRKSVNFNQLNRKPTYGSFNPSSHHRKVIRKDSKTGEIRVDEEEVDGEGEGEGESGYPNIINSRVFNPYGAIDDSRISIYDNSVQNESFVSVNNLSQSFIRDYANYLQLSQGSIDININSNANLAKVIYREGTHSDFDSKQSLNTSHQNLLKSSIENNHKDSYNRLPPSKNSGDRLLASSTYLTNDIDQSFDSISTNPIETPSTPILSPSFSSYRKKQLPPQPQKTISPEVSFSISLPPKIGKKQNQIAQTNHSSTFNEIPSRVNLLTPILYGSPATYTSSRN</sequence>
<dbReference type="PANTHER" id="PTHR38483:SF1">
    <property type="entry name" value="ION TRANSPORT DOMAIN-CONTAINING PROTEIN"/>
    <property type="match status" value="1"/>
</dbReference>
<feature type="compositionally biased region" description="Polar residues" evidence="5">
    <location>
        <begin position="218"/>
        <end position="229"/>
    </location>
</feature>
<keyword evidence="2 6" id="KW-0812">Transmembrane</keyword>
<dbReference type="Gene3D" id="1.20.120.350">
    <property type="entry name" value="Voltage-gated potassium channels. Chain C"/>
    <property type="match status" value="1"/>
</dbReference>
<keyword evidence="3 6" id="KW-1133">Transmembrane helix</keyword>
<dbReference type="PANTHER" id="PTHR38483">
    <property type="entry name" value="CHROMOSOME 1, WHOLE GENOME SHOTGUN SEQUENCE"/>
    <property type="match status" value="1"/>
</dbReference>
<organism evidence="7 8">
    <name type="scientific">Neocallimastix californiae</name>
    <dbReference type="NCBI Taxonomy" id="1754190"/>
    <lineage>
        <taxon>Eukaryota</taxon>
        <taxon>Fungi</taxon>
        <taxon>Fungi incertae sedis</taxon>
        <taxon>Chytridiomycota</taxon>
        <taxon>Chytridiomycota incertae sedis</taxon>
        <taxon>Neocallimastigomycetes</taxon>
        <taxon>Neocallimastigales</taxon>
        <taxon>Neocallimastigaceae</taxon>
        <taxon>Neocallimastix</taxon>
    </lineage>
</organism>
<comment type="subcellular location">
    <subcellularLocation>
        <location evidence="1">Membrane</location>
        <topology evidence="1">Multi-pass membrane protein</topology>
    </subcellularLocation>
</comment>
<dbReference type="OrthoDB" id="429183at2759"/>
<evidence type="ECO:0000256" key="5">
    <source>
        <dbReference type="SAM" id="MobiDB-lite"/>
    </source>
</evidence>
<feature type="transmembrane region" description="Helical" evidence="6">
    <location>
        <begin position="89"/>
        <end position="108"/>
    </location>
</feature>
<evidence type="ECO:0008006" key="9">
    <source>
        <dbReference type="Google" id="ProtNLM"/>
    </source>
</evidence>
<comment type="caution">
    <text evidence="7">The sequence shown here is derived from an EMBL/GenBank/DDBJ whole genome shotgun (WGS) entry which is preliminary data.</text>
</comment>
<feature type="region of interest" description="Disordered" evidence="5">
    <location>
        <begin position="218"/>
        <end position="240"/>
    </location>
</feature>
<feature type="transmembrane region" description="Helical" evidence="6">
    <location>
        <begin position="114"/>
        <end position="136"/>
    </location>
</feature>
<keyword evidence="4 6" id="KW-0472">Membrane</keyword>
<dbReference type="Proteomes" id="UP000193920">
    <property type="component" value="Unassembled WGS sequence"/>
</dbReference>
<name>A0A1Y2B2Q7_9FUNG</name>
<evidence type="ECO:0000256" key="6">
    <source>
        <dbReference type="SAM" id="Phobius"/>
    </source>
</evidence>
<gene>
    <name evidence="7" type="ORF">LY90DRAFT_705617</name>
</gene>
<accession>A0A1Y2B2Q7</accession>
<evidence type="ECO:0000256" key="4">
    <source>
        <dbReference type="ARBA" id="ARBA00023136"/>
    </source>
</evidence>
<dbReference type="GO" id="GO:0016020">
    <property type="term" value="C:membrane"/>
    <property type="evidence" value="ECO:0007669"/>
    <property type="project" value="UniProtKB-SubCell"/>
</dbReference>
<dbReference type="EMBL" id="MCOG01000183">
    <property type="protein sequence ID" value="ORY28840.1"/>
    <property type="molecule type" value="Genomic_DNA"/>
</dbReference>
<proteinExistence type="predicted"/>
<protein>
    <recommendedName>
        <fullName evidence="9">Ion transport domain-containing protein</fullName>
    </recommendedName>
</protein>
<dbReference type="STRING" id="1754190.A0A1Y2B2Q7"/>
<evidence type="ECO:0000313" key="7">
    <source>
        <dbReference type="EMBL" id="ORY28840.1"/>
    </source>
</evidence>
<dbReference type="InterPro" id="IPR027359">
    <property type="entry name" value="Volt_channel_dom_sf"/>
</dbReference>
<dbReference type="AlphaFoldDB" id="A0A1Y2B2Q7"/>
<evidence type="ECO:0000256" key="1">
    <source>
        <dbReference type="ARBA" id="ARBA00004141"/>
    </source>
</evidence>
<evidence type="ECO:0000256" key="2">
    <source>
        <dbReference type="ARBA" id="ARBA00022692"/>
    </source>
</evidence>
<reference evidence="7 8" key="1">
    <citation type="submission" date="2016-08" db="EMBL/GenBank/DDBJ databases">
        <title>A Parts List for Fungal Cellulosomes Revealed by Comparative Genomics.</title>
        <authorList>
            <consortium name="DOE Joint Genome Institute"/>
            <person name="Haitjema C.H."/>
            <person name="Gilmore S.P."/>
            <person name="Henske J.K."/>
            <person name="Solomon K.V."/>
            <person name="De Groot R."/>
            <person name="Kuo A."/>
            <person name="Mondo S.J."/>
            <person name="Salamov A.A."/>
            <person name="Labutti K."/>
            <person name="Zhao Z."/>
            <person name="Chiniquy J."/>
            <person name="Barry K."/>
            <person name="Brewer H.M."/>
            <person name="Purvine S.O."/>
            <person name="Wright A.T."/>
            <person name="Boxma B."/>
            <person name="Van Alen T."/>
            <person name="Hackstein J.H."/>
            <person name="Baker S.E."/>
            <person name="Grigoriev I.V."/>
            <person name="O'Malley M.A."/>
        </authorList>
    </citation>
    <scope>NUCLEOTIDE SEQUENCE [LARGE SCALE GENOMIC DNA]</scope>
    <source>
        <strain evidence="7 8">G1</strain>
    </source>
</reference>
<feature type="transmembrane region" description="Helical" evidence="6">
    <location>
        <begin position="143"/>
        <end position="164"/>
    </location>
</feature>